<dbReference type="AlphaFoldDB" id="A0A5Q2N390"/>
<keyword evidence="12" id="KW-1185">Reference proteome</keyword>
<dbReference type="InterPro" id="IPR055348">
    <property type="entry name" value="DctQ"/>
</dbReference>
<dbReference type="EMBL" id="CP045875">
    <property type="protein sequence ID" value="QGG49438.1"/>
    <property type="molecule type" value="Genomic_DNA"/>
</dbReference>
<dbReference type="PANTHER" id="PTHR35011">
    <property type="entry name" value="2,3-DIKETO-L-GULONATE TRAP TRANSPORTER SMALL PERMEASE PROTEIN YIAM"/>
    <property type="match status" value="1"/>
</dbReference>
<feature type="transmembrane region" description="Helical" evidence="9">
    <location>
        <begin position="93"/>
        <end position="114"/>
    </location>
</feature>
<keyword evidence="7 9" id="KW-0472">Membrane</keyword>
<comment type="similarity">
    <text evidence="8">Belongs to the TRAP transporter small permease family.</text>
</comment>
<keyword evidence="6 9" id="KW-1133">Transmembrane helix</keyword>
<keyword evidence="4" id="KW-0997">Cell inner membrane</keyword>
<dbReference type="GO" id="GO:0005886">
    <property type="term" value="C:plasma membrane"/>
    <property type="evidence" value="ECO:0007669"/>
    <property type="project" value="UniProtKB-SubCell"/>
</dbReference>
<accession>A0A5Q2N390</accession>
<keyword evidence="5 9" id="KW-0812">Transmembrane</keyword>
<evidence type="ECO:0000256" key="2">
    <source>
        <dbReference type="ARBA" id="ARBA00022448"/>
    </source>
</evidence>
<keyword evidence="3" id="KW-1003">Cell membrane</keyword>
<sequence>MKNRIVDRLDRTSYLLNHGLAFLAGSCLLLMMALVVGNAVMRFFGAPILGTTEIVGWLTALSIALGLGYTQITRGYVEINALVERFPPLLKKILHKAVLVTSMLFFALVSWQLVLYGLTVKQNGNLSETLWIPFYPLIFLIALGFAGLTFAIFVDFFKQLVGDARK</sequence>
<evidence type="ECO:0000256" key="5">
    <source>
        <dbReference type="ARBA" id="ARBA00022692"/>
    </source>
</evidence>
<name>A0A5Q2N390_9FIRM</name>
<feature type="transmembrane region" description="Helical" evidence="9">
    <location>
        <begin position="134"/>
        <end position="157"/>
    </location>
</feature>
<dbReference type="Proteomes" id="UP000366051">
    <property type="component" value="Chromosome"/>
</dbReference>
<evidence type="ECO:0000313" key="12">
    <source>
        <dbReference type="Proteomes" id="UP000366051"/>
    </source>
</evidence>
<evidence type="ECO:0000313" key="11">
    <source>
        <dbReference type="EMBL" id="QGG49438.1"/>
    </source>
</evidence>
<feature type="transmembrane region" description="Helical" evidence="9">
    <location>
        <begin position="20"/>
        <end position="42"/>
    </location>
</feature>
<organism evidence="11 12">
    <name type="scientific">Heliorestis convoluta</name>
    <dbReference type="NCBI Taxonomy" id="356322"/>
    <lineage>
        <taxon>Bacteria</taxon>
        <taxon>Bacillati</taxon>
        <taxon>Bacillota</taxon>
        <taxon>Clostridia</taxon>
        <taxon>Eubacteriales</taxon>
        <taxon>Heliobacteriaceae</taxon>
        <taxon>Heliorestis</taxon>
    </lineage>
</organism>
<protein>
    <submittedName>
        <fullName evidence="11">Tripartite ATP-independent periplasmic transporter, DctQ family</fullName>
    </submittedName>
</protein>
<evidence type="ECO:0000256" key="9">
    <source>
        <dbReference type="SAM" id="Phobius"/>
    </source>
</evidence>
<comment type="subcellular location">
    <subcellularLocation>
        <location evidence="1">Cell inner membrane</location>
        <topology evidence="1">Multi-pass membrane protein</topology>
    </subcellularLocation>
</comment>
<dbReference type="GO" id="GO:0015740">
    <property type="term" value="P:C4-dicarboxylate transport"/>
    <property type="evidence" value="ECO:0007669"/>
    <property type="project" value="TreeGrafter"/>
</dbReference>
<reference evidence="12" key="1">
    <citation type="submission" date="2019-11" db="EMBL/GenBank/DDBJ databases">
        <title>Genome sequence of Heliorestis convoluta strain HH, an alkaliphilic and minimalistic phototrophic bacterium from a soda lake in Egypt.</title>
        <authorList>
            <person name="Dewey E.D."/>
            <person name="Stokes L.M."/>
            <person name="Burchell B.M."/>
            <person name="Shaffer K.N."/>
            <person name="Huntington A.M."/>
            <person name="Baker J.M."/>
            <person name="Nadendla S."/>
            <person name="Giglio M.G."/>
            <person name="Touchman J.W."/>
            <person name="Blankenship R.E."/>
            <person name="Madigan M.T."/>
            <person name="Sattley W.M."/>
        </authorList>
    </citation>
    <scope>NUCLEOTIDE SEQUENCE [LARGE SCALE GENOMIC DNA]</scope>
    <source>
        <strain evidence="12">HH</strain>
    </source>
</reference>
<evidence type="ECO:0000256" key="3">
    <source>
        <dbReference type="ARBA" id="ARBA00022475"/>
    </source>
</evidence>
<evidence type="ECO:0000256" key="1">
    <source>
        <dbReference type="ARBA" id="ARBA00004429"/>
    </source>
</evidence>
<dbReference type="PROSITE" id="PS51257">
    <property type="entry name" value="PROKAR_LIPOPROTEIN"/>
    <property type="match status" value="1"/>
</dbReference>
<evidence type="ECO:0000259" key="10">
    <source>
        <dbReference type="Pfam" id="PF04290"/>
    </source>
</evidence>
<dbReference type="InterPro" id="IPR007387">
    <property type="entry name" value="TRAP_DctQ"/>
</dbReference>
<feature type="transmembrane region" description="Helical" evidence="9">
    <location>
        <begin position="54"/>
        <end position="72"/>
    </location>
</feature>
<keyword evidence="2" id="KW-0813">Transport</keyword>
<evidence type="ECO:0000256" key="6">
    <source>
        <dbReference type="ARBA" id="ARBA00022989"/>
    </source>
</evidence>
<dbReference type="GO" id="GO:0022857">
    <property type="term" value="F:transmembrane transporter activity"/>
    <property type="evidence" value="ECO:0007669"/>
    <property type="project" value="TreeGrafter"/>
</dbReference>
<evidence type="ECO:0000256" key="8">
    <source>
        <dbReference type="ARBA" id="ARBA00038436"/>
    </source>
</evidence>
<evidence type="ECO:0000256" key="7">
    <source>
        <dbReference type="ARBA" id="ARBA00023136"/>
    </source>
</evidence>
<feature type="domain" description="Tripartite ATP-independent periplasmic transporters DctQ component" evidence="10">
    <location>
        <begin position="31"/>
        <end position="160"/>
    </location>
</feature>
<proteinExistence type="inferred from homology"/>
<gene>
    <name evidence="11" type="primary">dctQ</name>
    <name evidence="11" type="ORF">FTV88_3373</name>
</gene>
<evidence type="ECO:0000256" key="4">
    <source>
        <dbReference type="ARBA" id="ARBA00022519"/>
    </source>
</evidence>
<dbReference type="KEGG" id="hcv:FTV88_3373"/>
<dbReference type="Pfam" id="PF04290">
    <property type="entry name" value="DctQ"/>
    <property type="match status" value="1"/>
</dbReference>
<dbReference type="PANTHER" id="PTHR35011:SF10">
    <property type="entry name" value="TRAP TRANSPORTER SMALL PERMEASE PROTEIN"/>
    <property type="match status" value="1"/>
</dbReference>